<evidence type="ECO:0000313" key="4">
    <source>
        <dbReference type="Proteomes" id="UP001565471"/>
    </source>
</evidence>
<proteinExistence type="predicted"/>
<accession>A0A8I1YCQ7</accession>
<organism evidence="1 3">
    <name type="scientific">Bradyrhizobium elkanii</name>
    <dbReference type="NCBI Taxonomy" id="29448"/>
    <lineage>
        <taxon>Bacteria</taxon>
        <taxon>Pseudomonadati</taxon>
        <taxon>Pseudomonadota</taxon>
        <taxon>Alphaproteobacteria</taxon>
        <taxon>Hyphomicrobiales</taxon>
        <taxon>Nitrobacteraceae</taxon>
        <taxon>Bradyrhizobium</taxon>
    </lineage>
</organism>
<dbReference type="EMBL" id="JBGBZA010000002">
    <property type="protein sequence ID" value="MEY9317647.1"/>
    <property type="molecule type" value="Genomic_DNA"/>
</dbReference>
<dbReference type="Proteomes" id="UP000673383">
    <property type="component" value="Unassembled WGS sequence"/>
</dbReference>
<evidence type="ECO:0000313" key="3">
    <source>
        <dbReference type="Proteomes" id="UP000673383"/>
    </source>
</evidence>
<sequence>MSNKLDAIARAIKALTYDETEELARDLHQTVKGRMEETPPWWKPTEQRDWMELLQDWATYQLEDK</sequence>
<keyword evidence="4" id="KW-1185">Reference proteome</keyword>
<reference evidence="2 4" key="2">
    <citation type="submission" date="2024-07" db="EMBL/GenBank/DDBJ databases">
        <title>Genomic Encyclopedia of Type Strains, Phase V (KMG-V): Genome sequencing to study the core and pangenomes of soil and plant-associated prokaryotes.</title>
        <authorList>
            <person name="Whitman W."/>
        </authorList>
    </citation>
    <scope>NUCLEOTIDE SEQUENCE [LARGE SCALE GENOMIC DNA]</scope>
    <source>
        <strain evidence="2 4">USDA 415</strain>
    </source>
</reference>
<dbReference type="AlphaFoldDB" id="A0A8I1YCQ7"/>
<dbReference type="RefSeq" id="WP_194483218.1">
    <property type="nucleotide sequence ID" value="NZ_CP126026.1"/>
</dbReference>
<evidence type="ECO:0000313" key="2">
    <source>
        <dbReference type="EMBL" id="MEY9317647.1"/>
    </source>
</evidence>
<gene>
    <name evidence="2" type="ORF">ABIF29_004446</name>
    <name evidence="1" type="ORF">JOH49_006750</name>
</gene>
<dbReference type="EMBL" id="JAFICZ010000001">
    <property type="protein sequence ID" value="MBP1296997.1"/>
    <property type="molecule type" value="Genomic_DNA"/>
</dbReference>
<comment type="caution">
    <text evidence="1">The sequence shown here is derived from an EMBL/GenBank/DDBJ whole genome shotgun (WGS) entry which is preliminary data.</text>
</comment>
<dbReference type="Proteomes" id="UP001565471">
    <property type="component" value="Unassembled WGS sequence"/>
</dbReference>
<protein>
    <submittedName>
        <fullName evidence="1">Uncharacterized protein</fullName>
    </submittedName>
</protein>
<name>A0A8I1YCQ7_BRAEL</name>
<evidence type="ECO:0000313" key="1">
    <source>
        <dbReference type="EMBL" id="MBP1296997.1"/>
    </source>
</evidence>
<reference evidence="1" key="1">
    <citation type="submission" date="2021-02" db="EMBL/GenBank/DDBJ databases">
        <title>Genomic Encyclopedia of Type Strains, Phase IV (KMG-V): Genome sequencing to study the core and pangenomes of soil and plant-associated prokaryotes.</title>
        <authorList>
            <person name="Whitman W."/>
        </authorList>
    </citation>
    <scope>NUCLEOTIDE SEQUENCE</scope>
    <source>
        <strain evidence="1">USDA 406</strain>
    </source>
</reference>